<dbReference type="RefSeq" id="WP_099953073.1">
    <property type="nucleotide sequence ID" value="NZ_CP028843.1"/>
</dbReference>
<keyword evidence="2" id="KW-0255">Endonuclease</keyword>
<keyword evidence="3" id="KW-1185">Reference proteome</keyword>
<keyword evidence="2" id="KW-0540">Nuclease</keyword>
<dbReference type="KEGG" id="mee:DA075_09960"/>
<organism evidence="2 3">
    <name type="scientific">Methylobacterium currus</name>
    <dbReference type="NCBI Taxonomy" id="2051553"/>
    <lineage>
        <taxon>Bacteria</taxon>
        <taxon>Pseudomonadati</taxon>
        <taxon>Pseudomonadota</taxon>
        <taxon>Alphaproteobacteria</taxon>
        <taxon>Hyphomicrobiales</taxon>
        <taxon>Methylobacteriaceae</taxon>
        <taxon>Methylobacterium</taxon>
    </lineage>
</organism>
<dbReference type="EMBL" id="CP028843">
    <property type="protein sequence ID" value="AWB21197.1"/>
    <property type="molecule type" value="Genomic_DNA"/>
</dbReference>
<proteinExistence type="predicted"/>
<dbReference type="GO" id="GO:0004519">
    <property type="term" value="F:endonuclease activity"/>
    <property type="evidence" value="ECO:0007669"/>
    <property type="project" value="UniProtKB-KW"/>
</dbReference>
<sequence>MTDVGTTARKPLTPTQRLKLFERFSGVCQLCSRKIEAGEPWVDEHLRALSLGGGNEEANRAPVHKACADAKTYGPEGDLAKAAKAKRQKMAHLGIRSASKPIQGGQSLPGANPARRATKPLEKALPPRRGLFRSENA</sequence>
<evidence type="ECO:0000313" key="3">
    <source>
        <dbReference type="Proteomes" id="UP000244755"/>
    </source>
</evidence>
<protein>
    <submittedName>
        <fullName evidence="2">HNH endonuclease</fullName>
    </submittedName>
</protein>
<gene>
    <name evidence="2" type="ORF">DA075_09960</name>
</gene>
<name>A0A2R4WI52_9HYPH</name>
<keyword evidence="2" id="KW-0378">Hydrolase</keyword>
<accession>A0A2R4WI52</accession>
<dbReference type="AlphaFoldDB" id="A0A2R4WI52"/>
<feature type="region of interest" description="Disordered" evidence="1">
    <location>
        <begin position="95"/>
        <end position="137"/>
    </location>
</feature>
<dbReference type="Proteomes" id="UP000244755">
    <property type="component" value="Chromosome 1"/>
</dbReference>
<dbReference type="Gene3D" id="1.10.30.50">
    <property type="match status" value="1"/>
</dbReference>
<reference evidence="2 3" key="1">
    <citation type="submission" date="2018-04" db="EMBL/GenBank/DDBJ databases">
        <title>Methylobacterium sp. PR1016A genome.</title>
        <authorList>
            <person name="Park W."/>
        </authorList>
    </citation>
    <scope>NUCLEOTIDE SEQUENCE [LARGE SCALE GENOMIC DNA]</scope>
    <source>
        <strain evidence="2 3">PR1016A</strain>
    </source>
</reference>
<dbReference type="OrthoDB" id="7993590at2"/>
<evidence type="ECO:0000256" key="1">
    <source>
        <dbReference type="SAM" id="MobiDB-lite"/>
    </source>
</evidence>
<evidence type="ECO:0000313" key="2">
    <source>
        <dbReference type="EMBL" id="AWB21197.1"/>
    </source>
</evidence>